<evidence type="ECO:0000256" key="1">
    <source>
        <dbReference type="SAM" id="Coils"/>
    </source>
</evidence>
<evidence type="ECO:0000313" key="3">
    <source>
        <dbReference type="EMBL" id="MCB7482329.1"/>
    </source>
</evidence>
<dbReference type="AlphaFoldDB" id="A0A9X1RZ10"/>
<keyword evidence="1" id="KW-0175">Coiled coil</keyword>
<dbReference type="InterPro" id="IPR025381">
    <property type="entry name" value="DUF4296"/>
</dbReference>
<dbReference type="PROSITE" id="PS51257">
    <property type="entry name" value="PROKAR_LIPOPROTEIN"/>
    <property type="match status" value="1"/>
</dbReference>
<feature type="coiled-coil region" evidence="1">
    <location>
        <begin position="92"/>
        <end position="133"/>
    </location>
</feature>
<organism evidence="3 4">
    <name type="scientific">Christiangramia sediminis</name>
    <dbReference type="NCBI Taxonomy" id="2881336"/>
    <lineage>
        <taxon>Bacteria</taxon>
        <taxon>Pseudomonadati</taxon>
        <taxon>Bacteroidota</taxon>
        <taxon>Flavobacteriia</taxon>
        <taxon>Flavobacteriales</taxon>
        <taxon>Flavobacteriaceae</taxon>
        <taxon>Christiangramia</taxon>
    </lineage>
</organism>
<comment type="caution">
    <text evidence="3">The sequence shown here is derived from an EMBL/GenBank/DDBJ whole genome shotgun (WGS) entry which is preliminary data.</text>
</comment>
<dbReference type="Proteomes" id="UP001139414">
    <property type="component" value="Unassembled WGS sequence"/>
</dbReference>
<sequence>MIVNHRNTLLLLLLIVSVSCQDLKRSEKPKDLIPKDKMIDVLTEISLLHAARNYNKQKLEATGINPDTYIYEKFDIDSLQFERSSDWYSEHYDEYEGIYDSVKNRVQFMKNKLDSLREIEVKIEDSIKQLKKDSIEALDSLKVNPKFRDSLKNDSNKRRDFEDLKRKRIDSLIEPPVSTREEVN</sequence>
<evidence type="ECO:0000259" key="2">
    <source>
        <dbReference type="Pfam" id="PF14129"/>
    </source>
</evidence>
<dbReference type="Pfam" id="PF14129">
    <property type="entry name" value="DUF4296"/>
    <property type="match status" value="1"/>
</dbReference>
<reference evidence="3" key="1">
    <citation type="submission" date="2021-10" db="EMBL/GenBank/DDBJ databases">
        <title>Gramella sp. ASW11-100T, isolated from marine sediment.</title>
        <authorList>
            <person name="Xia C."/>
        </authorList>
    </citation>
    <scope>NUCLEOTIDE SEQUENCE</scope>
    <source>
        <strain evidence="3">ASW11-100</strain>
    </source>
</reference>
<feature type="domain" description="DUF4296" evidence="2">
    <location>
        <begin position="29"/>
        <end position="107"/>
    </location>
</feature>
<proteinExistence type="predicted"/>
<dbReference type="RefSeq" id="WP_229341822.1">
    <property type="nucleotide sequence ID" value="NZ_JAJBZG010000005.1"/>
</dbReference>
<accession>A0A9X1RZ10</accession>
<keyword evidence="4" id="KW-1185">Reference proteome</keyword>
<gene>
    <name evidence="3" type="ORF">LGQ90_13740</name>
</gene>
<dbReference type="EMBL" id="JAJBZG010000005">
    <property type="protein sequence ID" value="MCB7482329.1"/>
    <property type="molecule type" value="Genomic_DNA"/>
</dbReference>
<name>A0A9X1RZ10_9FLAO</name>
<protein>
    <submittedName>
        <fullName evidence="3">DUF4296 domain-containing protein</fullName>
    </submittedName>
</protein>
<evidence type="ECO:0000313" key="4">
    <source>
        <dbReference type="Proteomes" id="UP001139414"/>
    </source>
</evidence>